<dbReference type="PANTHER" id="PTHR12589:SF7">
    <property type="entry name" value="6-PYRUVOYL TETRAHYDROBIOPTERIN SYNTHASE"/>
    <property type="match status" value="1"/>
</dbReference>
<dbReference type="GO" id="GO:0046872">
    <property type="term" value="F:metal ion binding"/>
    <property type="evidence" value="ECO:0007669"/>
    <property type="project" value="UniProtKB-KW"/>
</dbReference>
<evidence type="ECO:0000256" key="8">
    <source>
        <dbReference type="ARBA" id="ARBA00048807"/>
    </source>
</evidence>
<dbReference type="UniPathway" id="UPA00391"/>
<comment type="similarity">
    <text evidence="2 9">Belongs to the PTPS family. QueD subfamily.</text>
</comment>
<sequence length="120" mass="14046">MEIYKEFQFEAAHYLPNLPEDHKCRRMHGHSYRIKLYIGGPIDPAIGWIKDFADIKKSFTPVYKQLDHYVLNDIEGLENPTSENLARWIWNKTKPLLPELTRVEVMETCTTGCIYEGDDS</sequence>
<keyword evidence="6 9" id="KW-0862">Zinc</keyword>
<dbReference type="PANTHER" id="PTHR12589">
    <property type="entry name" value="PYRUVOYL TETRAHYDROBIOPTERIN SYNTHASE"/>
    <property type="match status" value="1"/>
</dbReference>
<feature type="active site" description="Proton acceptor" evidence="10">
    <location>
        <position position="24"/>
    </location>
</feature>
<comment type="catalytic activity">
    <reaction evidence="8 9">
        <text>7,8-dihydroneopterin 3'-triphosphate + H2O = 6-carboxy-5,6,7,8-tetrahydropterin + triphosphate + acetaldehyde + 2 H(+)</text>
        <dbReference type="Rhea" id="RHEA:27966"/>
        <dbReference type="ChEBI" id="CHEBI:15343"/>
        <dbReference type="ChEBI" id="CHEBI:15377"/>
        <dbReference type="ChEBI" id="CHEBI:15378"/>
        <dbReference type="ChEBI" id="CHEBI:18036"/>
        <dbReference type="ChEBI" id="CHEBI:58462"/>
        <dbReference type="ChEBI" id="CHEBI:61032"/>
        <dbReference type="EC" id="4.1.2.50"/>
    </reaction>
</comment>
<dbReference type="AlphaFoldDB" id="A0A8J7RJS5"/>
<dbReference type="Pfam" id="PF01242">
    <property type="entry name" value="PTPS"/>
    <property type="match status" value="1"/>
</dbReference>
<comment type="pathway">
    <text evidence="1 9">Purine metabolism; 7-cyano-7-deazaguanine biosynthesis.</text>
</comment>
<dbReference type="FunFam" id="3.30.479.10:FF:000001">
    <property type="entry name" value="6-carboxy-5,6,7,8-tetrahydropterin synthase"/>
    <property type="match status" value="1"/>
</dbReference>
<evidence type="ECO:0000256" key="11">
    <source>
        <dbReference type="PIRSR" id="PIRSR006113-2"/>
    </source>
</evidence>
<gene>
    <name evidence="12" type="primary">queD</name>
    <name evidence="12" type="ORF">NATSA_02035</name>
</gene>
<organism evidence="12 13">
    <name type="scientific">Natronogracilivirga saccharolytica</name>
    <dbReference type="NCBI Taxonomy" id="2812953"/>
    <lineage>
        <taxon>Bacteria</taxon>
        <taxon>Pseudomonadati</taxon>
        <taxon>Balneolota</taxon>
        <taxon>Balneolia</taxon>
        <taxon>Balneolales</taxon>
        <taxon>Cyclonatronaceae</taxon>
        <taxon>Natronogracilivirga</taxon>
    </lineage>
</organism>
<feature type="binding site" evidence="11">
    <location>
        <position position="28"/>
    </location>
    <ligand>
        <name>Zn(2+)</name>
        <dbReference type="ChEBI" id="CHEBI:29105"/>
    </ligand>
</feature>
<protein>
    <recommendedName>
        <fullName evidence="3 9">6-carboxy-5,6,7,8-tetrahydropterin synthase</fullName>
        <ecNumber evidence="9">4.-.-.-</ecNumber>
    </recommendedName>
</protein>
<dbReference type="EMBL" id="JAFIDN010000001">
    <property type="protein sequence ID" value="MBP3191433.1"/>
    <property type="molecule type" value="Genomic_DNA"/>
</dbReference>
<evidence type="ECO:0000256" key="1">
    <source>
        <dbReference type="ARBA" id="ARBA00005061"/>
    </source>
</evidence>
<evidence type="ECO:0000256" key="4">
    <source>
        <dbReference type="ARBA" id="ARBA00022723"/>
    </source>
</evidence>
<evidence type="ECO:0000256" key="5">
    <source>
        <dbReference type="ARBA" id="ARBA00022785"/>
    </source>
</evidence>
<dbReference type="GO" id="GO:0008616">
    <property type="term" value="P:tRNA queuosine(34) biosynthetic process"/>
    <property type="evidence" value="ECO:0007669"/>
    <property type="project" value="UniProtKB-KW"/>
</dbReference>
<evidence type="ECO:0000256" key="10">
    <source>
        <dbReference type="PIRSR" id="PIRSR006113-1"/>
    </source>
</evidence>
<evidence type="ECO:0000256" key="6">
    <source>
        <dbReference type="ARBA" id="ARBA00022833"/>
    </source>
</evidence>
<feature type="binding site" evidence="11">
    <location>
        <position position="30"/>
    </location>
    <ligand>
        <name>Zn(2+)</name>
        <dbReference type="ChEBI" id="CHEBI:29105"/>
    </ligand>
</feature>
<keyword evidence="13" id="KW-1185">Reference proteome</keyword>
<feature type="active site" description="Charge relay system" evidence="10">
    <location>
        <position position="68"/>
    </location>
</feature>
<feature type="binding site" evidence="11">
    <location>
        <position position="13"/>
    </location>
    <ligand>
        <name>Zn(2+)</name>
        <dbReference type="ChEBI" id="CHEBI:29105"/>
    </ligand>
</feature>
<dbReference type="GO" id="GO:0070497">
    <property type="term" value="F:6-carboxytetrahydropterin synthase activity"/>
    <property type="evidence" value="ECO:0007669"/>
    <property type="project" value="UniProtKB-EC"/>
</dbReference>
<evidence type="ECO:0000256" key="3">
    <source>
        <dbReference type="ARBA" id="ARBA00018141"/>
    </source>
</evidence>
<keyword evidence="5 9" id="KW-0671">Queuosine biosynthesis</keyword>
<evidence type="ECO:0000313" key="13">
    <source>
        <dbReference type="Proteomes" id="UP000673975"/>
    </source>
</evidence>
<proteinExistence type="inferred from homology"/>
<dbReference type="Gene3D" id="3.30.479.10">
    <property type="entry name" value="6-pyruvoyl tetrahydropterin synthase/QueD"/>
    <property type="match status" value="1"/>
</dbReference>
<dbReference type="PIRSF" id="PIRSF006113">
    <property type="entry name" value="PTP_synth"/>
    <property type="match status" value="1"/>
</dbReference>
<feature type="active site" description="Charge relay system" evidence="10">
    <location>
        <position position="107"/>
    </location>
</feature>
<dbReference type="InterPro" id="IPR038418">
    <property type="entry name" value="6-PTP_synth/QueD_sf"/>
</dbReference>
<name>A0A8J7RJS5_9BACT</name>
<reference evidence="12" key="1">
    <citation type="submission" date="2021-02" db="EMBL/GenBank/DDBJ databases">
        <title>Natronogracilivirga saccharolytica gen. nov. sp. nov. a new anaerobic, haloalkiliphilic carbohydrate-fermenting bacterium from soda lake and proposing of Cyclonatronumiaceae fam. nov. in the phylum Balneolaeota.</title>
        <authorList>
            <person name="Zhilina T.N."/>
            <person name="Sorokin D.Y."/>
            <person name="Zavarzina D.G."/>
            <person name="Toshchakov S.V."/>
            <person name="Kublanov I.V."/>
        </authorList>
    </citation>
    <scope>NUCLEOTIDE SEQUENCE</scope>
    <source>
        <strain evidence="12">Z-1702</strain>
    </source>
</reference>
<dbReference type="RefSeq" id="WP_210509953.1">
    <property type="nucleotide sequence ID" value="NZ_JAFIDN010000001.1"/>
</dbReference>
<keyword evidence="4 9" id="KW-0479">Metal-binding</keyword>
<evidence type="ECO:0000256" key="9">
    <source>
        <dbReference type="PIRNR" id="PIRNR006113"/>
    </source>
</evidence>
<dbReference type="EC" id="4.-.-.-" evidence="9"/>
<evidence type="ECO:0000313" key="12">
    <source>
        <dbReference type="EMBL" id="MBP3191433.1"/>
    </source>
</evidence>
<dbReference type="SUPFAM" id="SSF55620">
    <property type="entry name" value="Tetrahydrobiopterin biosynthesis enzymes-like"/>
    <property type="match status" value="1"/>
</dbReference>
<evidence type="ECO:0000256" key="2">
    <source>
        <dbReference type="ARBA" id="ARBA00008900"/>
    </source>
</evidence>
<dbReference type="InterPro" id="IPR007115">
    <property type="entry name" value="6-PTP_synth/QueD"/>
</dbReference>
<evidence type="ECO:0000256" key="7">
    <source>
        <dbReference type="ARBA" id="ARBA00023239"/>
    </source>
</evidence>
<dbReference type="Proteomes" id="UP000673975">
    <property type="component" value="Unassembled WGS sequence"/>
</dbReference>
<comment type="cofactor">
    <cofactor evidence="9 11">
        <name>Zn(2+)</name>
        <dbReference type="ChEBI" id="CHEBI:29105"/>
    </cofactor>
    <text evidence="9 11">Binds 1 zinc ion per subunit.</text>
</comment>
<keyword evidence="7 9" id="KW-0456">Lyase</keyword>
<dbReference type="NCBIfam" id="TIGR03367">
    <property type="entry name" value="queuosine_QueD"/>
    <property type="match status" value="1"/>
</dbReference>
<comment type="caution">
    <text evidence="12">The sequence shown here is derived from an EMBL/GenBank/DDBJ whole genome shotgun (WGS) entry which is preliminary data.</text>
</comment>
<accession>A0A8J7RJS5</accession>